<organism evidence="1 2">
    <name type="scientific">Symmachiella dynata</name>
    <dbReference type="NCBI Taxonomy" id="2527995"/>
    <lineage>
        <taxon>Bacteria</taxon>
        <taxon>Pseudomonadati</taxon>
        <taxon>Planctomycetota</taxon>
        <taxon>Planctomycetia</taxon>
        <taxon>Planctomycetales</taxon>
        <taxon>Planctomycetaceae</taxon>
        <taxon>Symmachiella</taxon>
    </lineage>
</organism>
<dbReference type="RefSeq" id="WP_145377762.1">
    <property type="nucleotide sequence ID" value="NZ_CP036270.1"/>
</dbReference>
<dbReference type="AlphaFoldDB" id="A0A517ZSA7"/>
<dbReference type="KEGG" id="sdyn:Mal52_38750"/>
<dbReference type="EMBL" id="CP036276">
    <property type="protein sequence ID" value="QDU45381.1"/>
    <property type="molecule type" value="Genomic_DNA"/>
</dbReference>
<name>A0A517ZSA7_9PLAN</name>
<reference evidence="1 2" key="1">
    <citation type="submission" date="2019-02" db="EMBL/GenBank/DDBJ databases">
        <title>Deep-cultivation of Planctomycetes and their phenomic and genomic characterization uncovers novel biology.</title>
        <authorList>
            <person name="Wiegand S."/>
            <person name="Jogler M."/>
            <person name="Boedeker C."/>
            <person name="Pinto D."/>
            <person name="Vollmers J."/>
            <person name="Rivas-Marin E."/>
            <person name="Kohn T."/>
            <person name="Peeters S.H."/>
            <person name="Heuer A."/>
            <person name="Rast P."/>
            <person name="Oberbeckmann S."/>
            <person name="Bunk B."/>
            <person name="Jeske O."/>
            <person name="Meyerdierks A."/>
            <person name="Storesund J.E."/>
            <person name="Kallscheuer N."/>
            <person name="Luecker S."/>
            <person name="Lage O.M."/>
            <person name="Pohl T."/>
            <person name="Merkel B.J."/>
            <person name="Hornburger P."/>
            <person name="Mueller R.-W."/>
            <person name="Bruemmer F."/>
            <person name="Labrenz M."/>
            <person name="Spormann A.M."/>
            <person name="Op den Camp H."/>
            <person name="Overmann J."/>
            <person name="Amann R."/>
            <person name="Jetten M.S.M."/>
            <person name="Mascher T."/>
            <person name="Medema M.H."/>
            <person name="Devos D.P."/>
            <person name="Kaster A.-K."/>
            <person name="Ovreas L."/>
            <person name="Rohde M."/>
            <person name="Galperin M.Y."/>
            <person name="Jogler C."/>
        </authorList>
    </citation>
    <scope>NUCLEOTIDE SEQUENCE [LARGE SCALE GENOMIC DNA]</scope>
    <source>
        <strain evidence="1 2">Mal52</strain>
    </source>
</reference>
<accession>A0A517ZSA7</accession>
<evidence type="ECO:0000313" key="2">
    <source>
        <dbReference type="Proteomes" id="UP000319383"/>
    </source>
</evidence>
<dbReference type="OrthoDB" id="9877044at2"/>
<proteinExistence type="predicted"/>
<dbReference type="Proteomes" id="UP000319383">
    <property type="component" value="Chromosome"/>
</dbReference>
<gene>
    <name evidence="1" type="ORF">Mal52_38750</name>
</gene>
<sequence length="60" mass="6485">MVFDIPDPAVMEEVCVRAEQDAAANPIHDDRPPQTASVVAVMAVCTRIAECCWLLVSRGS</sequence>
<protein>
    <submittedName>
        <fullName evidence="1">Uncharacterized protein</fullName>
    </submittedName>
</protein>
<evidence type="ECO:0000313" key="1">
    <source>
        <dbReference type="EMBL" id="QDU45381.1"/>
    </source>
</evidence>
<keyword evidence="2" id="KW-1185">Reference proteome</keyword>